<dbReference type="PANTHER" id="PTHR48100:SF1">
    <property type="entry name" value="HISTIDINE PHOSPHATASE FAMILY PROTEIN-RELATED"/>
    <property type="match status" value="1"/>
</dbReference>
<proteinExistence type="predicted"/>
<accession>A0A6G6WAR7</accession>
<dbReference type="RefSeq" id="WP_165229930.1">
    <property type="nucleotide sequence ID" value="NZ_CP049257.1"/>
</dbReference>
<sequence length="197" mass="20839">MSALQCPTTLVVARHGEAAYESALWGDHGGSLTALGRRQATQLGESLRGRRIAHVWCSTMARAVQTAELAAAVLGVEVTTREGLREFGVGEHAGVPRAEDPFVETYLGWREGRVDTRVPGGETGREIAERVTAVLREVADAHPGETVLVVSHGGAIGLGVPAAARLLVEQRRLGNGDTVEVTADAEGWACTRWGPDA</sequence>
<dbReference type="InterPro" id="IPR013078">
    <property type="entry name" value="His_Pase_superF_clade-1"/>
</dbReference>
<dbReference type="SMART" id="SM00855">
    <property type="entry name" value="PGAM"/>
    <property type="match status" value="1"/>
</dbReference>
<dbReference type="AlphaFoldDB" id="A0A6G6WAR7"/>
<dbReference type="InterPro" id="IPR029033">
    <property type="entry name" value="His_PPase_superfam"/>
</dbReference>
<dbReference type="Gene3D" id="3.40.50.1240">
    <property type="entry name" value="Phosphoglycerate mutase-like"/>
    <property type="match status" value="1"/>
</dbReference>
<dbReference type="KEGG" id="nano:G5V58_06275"/>
<reference evidence="1 2" key="1">
    <citation type="submission" date="2020-02" db="EMBL/GenBank/DDBJ databases">
        <title>Full genome sequence of Nocardioides sp. R-3366.</title>
        <authorList>
            <person name="Im W.-T."/>
        </authorList>
    </citation>
    <scope>NUCLEOTIDE SEQUENCE [LARGE SCALE GENOMIC DNA]</scope>
    <source>
        <strain evidence="1 2">R-3366</strain>
    </source>
</reference>
<dbReference type="InterPro" id="IPR050275">
    <property type="entry name" value="PGM_Phosphatase"/>
</dbReference>
<evidence type="ECO:0000313" key="2">
    <source>
        <dbReference type="Proteomes" id="UP000502996"/>
    </source>
</evidence>
<dbReference type="CDD" id="cd07067">
    <property type="entry name" value="HP_PGM_like"/>
    <property type="match status" value="1"/>
</dbReference>
<name>A0A6G6WAR7_9ACTN</name>
<dbReference type="Pfam" id="PF00300">
    <property type="entry name" value="His_Phos_1"/>
    <property type="match status" value="1"/>
</dbReference>
<dbReference type="SUPFAM" id="SSF53254">
    <property type="entry name" value="Phosphoglycerate mutase-like"/>
    <property type="match status" value="1"/>
</dbReference>
<gene>
    <name evidence="1" type="ORF">G5V58_06275</name>
</gene>
<evidence type="ECO:0000313" key="1">
    <source>
        <dbReference type="EMBL" id="QIG42428.1"/>
    </source>
</evidence>
<dbReference type="PANTHER" id="PTHR48100">
    <property type="entry name" value="BROAD-SPECIFICITY PHOSPHATASE YOR283W-RELATED"/>
    <property type="match status" value="1"/>
</dbReference>
<protein>
    <submittedName>
        <fullName evidence="1">Histidine phosphatase family protein</fullName>
    </submittedName>
</protein>
<organism evidence="1 2">
    <name type="scientific">Nocardioides anomalus</name>
    <dbReference type="NCBI Taxonomy" id="2712223"/>
    <lineage>
        <taxon>Bacteria</taxon>
        <taxon>Bacillati</taxon>
        <taxon>Actinomycetota</taxon>
        <taxon>Actinomycetes</taxon>
        <taxon>Propionibacteriales</taxon>
        <taxon>Nocardioidaceae</taxon>
        <taxon>Nocardioides</taxon>
    </lineage>
</organism>
<dbReference type="EMBL" id="CP049257">
    <property type="protein sequence ID" value="QIG42428.1"/>
    <property type="molecule type" value="Genomic_DNA"/>
</dbReference>
<dbReference type="GO" id="GO:0016791">
    <property type="term" value="F:phosphatase activity"/>
    <property type="evidence" value="ECO:0007669"/>
    <property type="project" value="TreeGrafter"/>
</dbReference>
<dbReference type="GO" id="GO:0005737">
    <property type="term" value="C:cytoplasm"/>
    <property type="evidence" value="ECO:0007669"/>
    <property type="project" value="TreeGrafter"/>
</dbReference>
<keyword evidence="2" id="KW-1185">Reference proteome</keyword>
<dbReference type="Proteomes" id="UP000502996">
    <property type="component" value="Chromosome"/>
</dbReference>